<comment type="catalytic activity">
    <reaction evidence="10 11">
        <text>nicotinate beta-D-ribonucleotide + ATP + H(+) = deamido-NAD(+) + diphosphate</text>
        <dbReference type="Rhea" id="RHEA:22860"/>
        <dbReference type="ChEBI" id="CHEBI:15378"/>
        <dbReference type="ChEBI" id="CHEBI:30616"/>
        <dbReference type="ChEBI" id="CHEBI:33019"/>
        <dbReference type="ChEBI" id="CHEBI:57502"/>
        <dbReference type="ChEBI" id="CHEBI:58437"/>
        <dbReference type="EC" id="2.7.7.18"/>
    </reaction>
</comment>
<dbReference type="NCBIfam" id="TIGR00125">
    <property type="entry name" value="cyt_tran_rel"/>
    <property type="match status" value="1"/>
</dbReference>
<evidence type="ECO:0000256" key="10">
    <source>
        <dbReference type="ARBA" id="ARBA00048721"/>
    </source>
</evidence>
<dbReference type="EC" id="2.7.7.18" evidence="11"/>
<feature type="domain" description="Cytidyltransferase-like" evidence="12">
    <location>
        <begin position="7"/>
        <end position="185"/>
    </location>
</feature>
<evidence type="ECO:0000256" key="8">
    <source>
        <dbReference type="ARBA" id="ARBA00022840"/>
    </source>
</evidence>
<comment type="caution">
    <text evidence="13">The sequence shown here is derived from an EMBL/GenBank/DDBJ whole genome shotgun (WGS) entry which is preliminary data.</text>
</comment>
<dbReference type="AlphaFoldDB" id="A0A5B2ZGB5"/>
<evidence type="ECO:0000256" key="3">
    <source>
        <dbReference type="ARBA" id="ARBA00009014"/>
    </source>
</evidence>
<name>A0A5B2ZGB5_9GAMM</name>
<reference evidence="13 14" key="1">
    <citation type="submission" date="2019-09" db="EMBL/GenBank/DDBJ databases">
        <title>Arenimonas chukotkensis sp. nov., a bacterium isolated from Chukotka hot spring, Arctic region, Russia.</title>
        <authorList>
            <person name="Zayulina K.S."/>
            <person name="Prokofeva M.I."/>
            <person name="Elcheninov A.G."/>
            <person name="Novikov A."/>
            <person name="Kochetkova T.V."/>
            <person name="Kublanov I.V."/>
        </authorList>
    </citation>
    <scope>NUCLEOTIDE SEQUENCE [LARGE SCALE GENOMIC DNA]</scope>
    <source>
        <strain evidence="13 14">3729k</strain>
    </source>
</reference>
<dbReference type="UniPathway" id="UPA00253">
    <property type="reaction ID" value="UER00332"/>
</dbReference>
<evidence type="ECO:0000256" key="4">
    <source>
        <dbReference type="ARBA" id="ARBA00022642"/>
    </source>
</evidence>
<gene>
    <name evidence="11 13" type="primary">nadD</name>
    <name evidence="13" type="ORF">F0415_01900</name>
</gene>
<dbReference type="HAMAP" id="MF_00244">
    <property type="entry name" value="NaMN_adenylyltr"/>
    <property type="match status" value="1"/>
</dbReference>
<comment type="similarity">
    <text evidence="3 11">Belongs to the NadD family.</text>
</comment>
<dbReference type="InterPro" id="IPR005248">
    <property type="entry name" value="NadD/NMNAT"/>
</dbReference>
<dbReference type="RefSeq" id="WP_149859496.1">
    <property type="nucleotide sequence ID" value="NZ_VUOD01000001.1"/>
</dbReference>
<evidence type="ECO:0000256" key="6">
    <source>
        <dbReference type="ARBA" id="ARBA00022695"/>
    </source>
</evidence>
<evidence type="ECO:0000256" key="2">
    <source>
        <dbReference type="ARBA" id="ARBA00005019"/>
    </source>
</evidence>
<evidence type="ECO:0000256" key="9">
    <source>
        <dbReference type="ARBA" id="ARBA00023027"/>
    </source>
</evidence>
<dbReference type="Gene3D" id="3.40.50.620">
    <property type="entry name" value="HUPs"/>
    <property type="match status" value="1"/>
</dbReference>
<keyword evidence="6 11" id="KW-0548">Nucleotidyltransferase</keyword>
<protein>
    <recommendedName>
        <fullName evidence="11">Probable nicotinate-nucleotide adenylyltransferase</fullName>
        <ecNumber evidence="11">2.7.7.18</ecNumber>
    </recommendedName>
    <alternativeName>
        <fullName evidence="11">Deamido-NAD(+) diphosphorylase</fullName>
    </alternativeName>
    <alternativeName>
        <fullName evidence="11">Deamido-NAD(+) pyrophosphorylase</fullName>
    </alternativeName>
    <alternativeName>
        <fullName evidence="11">Nicotinate mononucleotide adenylyltransferase</fullName>
        <shortName evidence="11">NaMN adenylyltransferase</shortName>
    </alternativeName>
</protein>
<dbReference type="InterPro" id="IPR014729">
    <property type="entry name" value="Rossmann-like_a/b/a_fold"/>
</dbReference>
<keyword evidence="4 11" id="KW-0662">Pyridine nucleotide biosynthesis</keyword>
<dbReference type="GO" id="GO:0004515">
    <property type="term" value="F:nicotinate-nucleotide adenylyltransferase activity"/>
    <property type="evidence" value="ECO:0007669"/>
    <property type="project" value="UniProtKB-UniRule"/>
</dbReference>
<proteinExistence type="inferred from homology"/>
<keyword evidence="7 11" id="KW-0547">Nucleotide-binding</keyword>
<dbReference type="CDD" id="cd02165">
    <property type="entry name" value="NMNAT"/>
    <property type="match status" value="1"/>
</dbReference>
<evidence type="ECO:0000313" key="14">
    <source>
        <dbReference type="Proteomes" id="UP000322165"/>
    </source>
</evidence>
<dbReference type="EMBL" id="VUOD01000001">
    <property type="protein sequence ID" value="KAA2286274.1"/>
    <property type="molecule type" value="Genomic_DNA"/>
</dbReference>
<keyword evidence="14" id="KW-1185">Reference proteome</keyword>
<dbReference type="GO" id="GO:0005524">
    <property type="term" value="F:ATP binding"/>
    <property type="evidence" value="ECO:0007669"/>
    <property type="project" value="UniProtKB-KW"/>
</dbReference>
<evidence type="ECO:0000313" key="13">
    <source>
        <dbReference type="EMBL" id="KAA2286274.1"/>
    </source>
</evidence>
<evidence type="ECO:0000256" key="7">
    <source>
        <dbReference type="ARBA" id="ARBA00022741"/>
    </source>
</evidence>
<evidence type="ECO:0000256" key="1">
    <source>
        <dbReference type="ARBA" id="ARBA00002324"/>
    </source>
</evidence>
<dbReference type="PANTHER" id="PTHR39321">
    <property type="entry name" value="NICOTINATE-NUCLEOTIDE ADENYLYLTRANSFERASE-RELATED"/>
    <property type="match status" value="1"/>
</dbReference>
<dbReference type="NCBIfam" id="TIGR00482">
    <property type="entry name" value="nicotinate (nicotinamide) nucleotide adenylyltransferase"/>
    <property type="match status" value="1"/>
</dbReference>
<organism evidence="13 14">
    <name type="scientific">Arenimonas fontis</name>
    <dbReference type="NCBI Taxonomy" id="2608255"/>
    <lineage>
        <taxon>Bacteria</taxon>
        <taxon>Pseudomonadati</taxon>
        <taxon>Pseudomonadota</taxon>
        <taxon>Gammaproteobacteria</taxon>
        <taxon>Lysobacterales</taxon>
        <taxon>Lysobacteraceae</taxon>
        <taxon>Arenimonas</taxon>
    </lineage>
</organism>
<comment type="function">
    <text evidence="1 11">Catalyzes the reversible adenylation of nicotinate mononucleotide (NaMN) to nicotinic acid adenine dinucleotide (NaAD).</text>
</comment>
<accession>A0A5B2ZGB5</accession>
<comment type="pathway">
    <text evidence="2 11">Cofactor biosynthesis; NAD(+) biosynthesis; deamido-NAD(+) from nicotinate D-ribonucleotide: step 1/1.</text>
</comment>
<reference evidence="13 14" key="2">
    <citation type="submission" date="2019-09" db="EMBL/GenBank/DDBJ databases">
        <authorList>
            <person name="Mazur A."/>
        </authorList>
    </citation>
    <scope>NUCLEOTIDE SEQUENCE [LARGE SCALE GENOMIC DNA]</scope>
    <source>
        <strain evidence="13 14">3729k</strain>
    </source>
</reference>
<dbReference type="PANTHER" id="PTHR39321:SF3">
    <property type="entry name" value="PHOSPHOPANTETHEINE ADENYLYLTRANSFERASE"/>
    <property type="match status" value="1"/>
</dbReference>
<dbReference type="SUPFAM" id="SSF52374">
    <property type="entry name" value="Nucleotidylyl transferase"/>
    <property type="match status" value="1"/>
</dbReference>
<evidence type="ECO:0000256" key="11">
    <source>
        <dbReference type="HAMAP-Rule" id="MF_00244"/>
    </source>
</evidence>
<keyword evidence="5 11" id="KW-0808">Transferase</keyword>
<dbReference type="GO" id="GO:0009435">
    <property type="term" value="P:NAD+ biosynthetic process"/>
    <property type="evidence" value="ECO:0007669"/>
    <property type="project" value="UniProtKB-UniRule"/>
</dbReference>
<evidence type="ECO:0000259" key="12">
    <source>
        <dbReference type="Pfam" id="PF01467"/>
    </source>
</evidence>
<keyword evidence="8 11" id="KW-0067">ATP-binding</keyword>
<dbReference type="NCBIfam" id="NF000839">
    <property type="entry name" value="PRK00071.1-1"/>
    <property type="match status" value="1"/>
</dbReference>
<dbReference type="Proteomes" id="UP000322165">
    <property type="component" value="Unassembled WGS sequence"/>
</dbReference>
<sequence length="219" mass="23499">MKPVLAFGGTFDPVHVGHLAVARAVRDAFGAEVRMLPAADPPHRPAPGAGAEARAEMLALAIAGEPGLRLDRRELRRAGPSWTVDSLAELRAELGPQAPLAWVLGADAFRGLPTWHQWARLPELAHLVVVSRPDHDLDGLPEPLATVLSGRRANRPEALETRPAGLWYCLRIPPHPASASELRRRLAEGQPADDWLPAPVSAYIAAHGLYRTRSGGAGV</sequence>
<dbReference type="InterPro" id="IPR004821">
    <property type="entry name" value="Cyt_trans-like"/>
</dbReference>
<evidence type="ECO:0000256" key="5">
    <source>
        <dbReference type="ARBA" id="ARBA00022679"/>
    </source>
</evidence>
<dbReference type="Pfam" id="PF01467">
    <property type="entry name" value="CTP_transf_like"/>
    <property type="match status" value="1"/>
</dbReference>
<keyword evidence="9 11" id="KW-0520">NAD</keyword>